<evidence type="ECO:0000313" key="2">
    <source>
        <dbReference type="EMBL" id="GBL83609.1"/>
    </source>
</evidence>
<gene>
    <name evidence="2" type="ORF">AVEN_196433_1</name>
</gene>
<accession>A0A4Y2AWF8</accession>
<dbReference type="Gene3D" id="3.30.420.10">
    <property type="entry name" value="Ribonuclease H-like superfamily/Ribonuclease H"/>
    <property type="match status" value="1"/>
</dbReference>
<proteinExistence type="predicted"/>
<organism evidence="2 3">
    <name type="scientific">Araneus ventricosus</name>
    <name type="common">Orbweaver spider</name>
    <name type="synonym">Epeira ventricosa</name>
    <dbReference type="NCBI Taxonomy" id="182803"/>
    <lineage>
        <taxon>Eukaryota</taxon>
        <taxon>Metazoa</taxon>
        <taxon>Ecdysozoa</taxon>
        <taxon>Arthropoda</taxon>
        <taxon>Chelicerata</taxon>
        <taxon>Arachnida</taxon>
        <taxon>Araneae</taxon>
        <taxon>Araneomorphae</taxon>
        <taxon>Entelegynae</taxon>
        <taxon>Araneoidea</taxon>
        <taxon>Araneidae</taxon>
        <taxon>Araneus</taxon>
    </lineage>
</organism>
<evidence type="ECO:0008006" key="4">
    <source>
        <dbReference type="Google" id="ProtNLM"/>
    </source>
</evidence>
<dbReference type="InterPro" id="IPR036397">
    <property type="entry name" value="RNaseH_sf"/>
</dbReference>
<reference evidence="2 3" key="1">
    <citation type="journal article" date="2019" name="Sci. Rep.">
        <title>Orb-weaving spider Araneus ventricosus genome elucidates the spidroin gene catalogue.</title>
        <authorList>
            <person name="Kono N."/>
            <person name="Nakamura H."/>
            <person name="Ohtoshi R."/>
            <person name="Moran D.A.P."/>
            <person name="Shinohara A."/>
            <person name="Yoshida Y."/>
            <person name="Fujiwara M."/>
            <person name="Mori M."/>
            <person name="Tomita M."/>
            <person name="Arakawa K."/>
        </authorList>
    </citation>
    <scope>NUCLEOTIDE SEQUENCE [LARGE SCALE GENOMIC DNA]</scope>
</reference>
<dbReference type="EMBL" id="BGPR01000033">
    <property type="protein sequence ID" value="GBL83609.1"/>
    <property type="molecule type" value="Genomic_DNA"/>
</dbReference>
<evidence type="ECO:0000256" key="1">
    <source>
        <dbReference type="SAM" id="MobiDB-lite"/>
    </source>
</evidence>
<evidence type="ECO:0000313" key="3">
    <source>
        <dbReference type="Proteomes" id="UP000499080"/>
    </source>
</evidence>
<dbReference type="GO" id="GO:0003676">
    <property type="term" value="F:nucleic acid binding"/>
    <property type="evidence" value="ECO:0007669"/>
    <property type="project" value="InterPro"/>
</dbReference>
<dbReference type="AlphaFoldDB" id="A0A4Y2AWF8"/>
<protein>
    <recommendedName>
        <fullName evidence="4">RNase H type-1 domain-containing protein</fullName>
    </recommendedName>
</protein>
<comment type="caution">
    <text evidence="2">The sequence shown here is derived from an EMBL/GenBank/DDBJ whole genome shotgun (WGS) entry which is preliminary data.</text>
</comment>
<name>A0A4Y2AWF8_ARAVE</name>
<keyword evidence="3" id="KW-1185">Reference proteome</keyword>
<dbReference type="Proteomes" id="UP000499080">
    <property type="component" value="Unassembled WGS sequence"/>
</dbReference>
<feature type="region of interest" description="Disordered" evidence="1">
    <location>
        <begin position="1"/>
        <end position="36"/>
    </location>
</feature>
<sequence>MVDPTTDRSYLNLRGLQDDPNSRAASNPGHPPLHPKLHQEVKYTAIKRLNISLPESITWIQPKDVEKIETRWAVHPSKFPLEEQASIEEGGYITQGIRLYTDGSKTKSGAGAAFCVMENQIITRRWSTKMQNYNLVFQAELLAINYATTSHSNQSQC</sequence>